<dbReference type="InterPro" id="IPR053142">
    <property type="entry name" value="PchR_regulatory_protein"/>
</dbReference>
<dbReference type="InterPro" id="IPR018060">
    <property type="entry name" value="HTH_AraC"/>
</dbReference>
<dbReference type="AlphaFoldDB" id="A0A1G7E3A4"/>
<accession>A0A1G7E3A4</accession>
<dbReference type="Pfam" id="PF12833">
    <property type="entry name" value="HTH_18"/>
    <property type="match status" value="1"/>
</dbReference>
<keyword evidence="3" id="KW-0804">Transcription</keyword>
<dbReference type="SMART" id="SM00342">
    <property type="entry name" value="HTH_ARAC"/>
    <property type="match status" value="1"/>
</dbReference>
<name>A0A1G7E3A4_9SPHI</name>
<dbReference type="GO" id="GO:0003700">
    <property type="term" value="F:DNA-binding transcription factor activity"/>
    <property type="evidence" value="ECO:0007669"/>
    <property type="project" value="InterPro"/>
</dbReference>
<dbReference type="PROSITE" id="PS00041">
    <property type="entry name" value="HTH_ARAC_FAMILY_1"/>
    <property type="match status" value="1"/>
</dbReference>
<keyword evidence="2" id="KW-0238">DNA-binding</keyword>
<dbReference type="PROSITE" id="PS01124">
    <property type="entry name" value="HTH_ARAC_FAMILY_2"/>
    <property type="match status" value="1"/>
</dbReference>
<dbReference type="InterPro" id="IPR020449">
    <property type="entry name" value="Tscrpt_reg_AraC-type_HTH"/>
</dbReference>
<sequence length="319" mass="36023">MKISITDNGSGITKEFARAIGATIDGRFIRIPESKGEGYITGFSWGNNLRMMVRNYYLKEDVFIMRTNELAEGQDDIVFLLSGIFPPLIPSEKQLLTEQAHVMICKHAVSSIIAMPLNTIFGSVTIAISRQYLHQLFGAINHPVVASVLAARDNFVFETGISAEMIKTAGDFLHQPVPEGLESHFYKLKCEELLCYTFALLMQRDAVPTSNMHIDDIKAIYAIKSRLQLHLDQPPNIAVLAIEAHMSEPKLRKLFKQTFGKGVFEYYQTARIQEAAKLLKEKRMTVSEVGYQLGFTNLSHFSRVFEQHIGMKPKKYSVN</sequence>
<feature type="domain" description="HTH araC/xylS-type" evidence="4">
    <location>
        <begin position="221"/>
        <end position="319"/>
    </location>
</feature>
<reference evidence="5 6" key="1">
    <citation type="submission" date="2016-10" db="EMBL/GenBank/DDBJ databases">
        <authorList>
            <person name="de Groot N.N."/>
        </authorList>
    </citation>
    <scope>NUCLEOTIDE SEQUENCE [LARGE SCALE GENOMIC DNA]</scope>
    <source>
        <strain evidence="5 6">47C3B</strain>
    </source>
</reference>
<evidence type="ECO:0000256" key="1">
    <source>
        <dbReference type="ARBA" id="ARBA00023015"/>
    </source>
</evidence>
<evidence type="ECO:0000313" key="5">
    <source>
        <dbReference type="EMBL" id="SDE58187.1"/>
    </source>
</evidence>
<protein>
    <submittedName>
        <fullName evidence="5">Transcriptional regulator, AraC family</fullName>
    </submittedName>
</protein>
<keyword evidence="6" id="KW-1185">Reference proteome</keyword>
<dbReference type="InterPro" id="IPR018062">
    <property type="entry name" value="HTH_AraC-typ_CS"/>
</dbReference>
<dbReference type="InterPro" id="IPR009057">
    <property type="entry name" value="Homeodomain-like_sf"/>
</dbReference>
<dbReference type="PANTHER" id="PTHR47893">
    <property type="entry name" value="REGULATORY PROTEIN PCHR"/>
    <property type="match status" value="1"/>
</dbReference>
<dbReference type="PRINTS" id="PR00032">
    <property type="entry name" value="HTHARAC"/>
</dbReference>
<evidence type="ECO:0000256" key="3">
    <source>
        <dbReference type="ARBA" id="ARBA00023163"/>
    </source>
</evidence>
<dbReference type="PANTHER" id="PTHR47893:SF1">
    <property type="entry name" value="REGULATORY PROTEIN PCHR"/>
    <property type="match status" value="1"/>
</dbReference>
<dbReference type="SUPFAM" id="SSF46689">
    <property type="entry name" value="Homeodomain-like"/>
    <property type="match status" value="2"/>
</dbReference>
<evidence type="ECO:0000256" key="2">
    <source>
        <dbReference type="ARBA" id="ARBA00023125"/>
    </source>
</evidence>
<dbReference type="Gene3D" id="1.10.10.60">
    <property type="entry name" value="Homeodomain-like"/>
    <property type="match status" value="2"/>
</dbReference>
<dbReference type="STRING" id="1391627.SAMN05216464_107251"/>
<evidence type="ECO:0000313" key="6">
    <source>
        <dbReference type="Proteomes" id="UP000199072"/>
    </source>
</evidence>
<proteinExistence type="predicted"/>
<keyword evidence="1" id="KW-0805">Transcription regulation</keyword>
<dbReference type="EMBL" id="FNAI01000007">
    <property type="protein sequence ID" value="SDE58187.1"/>
    <property type="molecule type" value="Genomic_DNA"/>
</dbReference>
<dbReference type="RefSeq" id="WP_091150680.1">
    <property type="nucleotide sequence ID" value="NZ_FNAI01000007.1"/>
</dbReference>
<dbReference type="Proteomes" id="UP000199072">
    <property type="component" value="Unassembled WGS sequence"/>
</dbReference>
<gene>
    <name evidence="5" type="ORF">SAMN05216464_107251</name>
</gene>
<dbReference type="GO" id="GO:0043565">
    <property type="term" value="F:sequence-specific DNA binding"/>
    <property type="evidence" value="ECO:0007669"/>
    <property type="project" value="InterPro"/>
</dbReference>
<organism evidence="5 6">
    <name type="scientific">Mucilaginibacter pineti</name>
    <dbReference type="NCBI Taxonomy" id="1391627"/>
    <lineage>
        <taxon>Bacteria</taxon>
        <taxon>Pseudomonadati</taxon>
        <taxon>Bacteroidota</taxon>
        <taxon>Sphingobacteriia</taxon>
        <taxon>Sphingobacteriales</taxon>
        <taxon>Sphingobacteriaceae</taxon>
        <taxon>Mucilaginibacter</taxon>
    </lineage>
</organism>
<evidence type="ECO:0000259" key="4">
    <source>
        <dbReference type="PROSITE" id="PS01124"/>
    </source>
</evidence>
<dbReference type="OrthoDB" id="1156172at2"/>